<dbReference type="EMBL" id="BGPR01001408">
    <property type="protein sequence ID" value="GBM53136.1"/>
    <property type="molecule type" value="Genomic_DNA"/>
</dbReference>
<gene>
    <name evidence="2" type="ORF">AVEN_90393_1</name>
</gene>
<comment type="caution">
    <text evidence="2">The sequence shown here is derived from an EMBL/GenBank/DDBJ whole genome shotgun (WGS) entry which is preliminary data.</text>
</comment>
<feature type="region of interest" description="Disordered" evidence="1">
    <location>
        <begin position="145"/>
        <end position="165"/>
    </location>
</feature>
<protein>
    <submittedName>
        <fullName evidence="2">Uncharacterized protein</fullName>
    </submittedName>
</protein>
<organism evidence="2 3">
    <name type="scientific">Araneus ventricosus</name>
    <name type="common">Orbweaver spider</name>
    <name type="synonym">Epeira ventricosa</name>
    <dbReference type="NCBI Taxonomy" id="182803"/>
    <lineage>
        <taxon>Eukaryota</taxon>
        <taxon>Metazoa</taxon>
        <taxon>Ecdysozoa</taxon>
        <taxon>Arthropoda</taxon>
        <taxon>Chelicerata</taxon>
        <taxon>Arachnida</taxon>
        <taxon>Araneae</taxon>
        <taxon>Araneomorphae</taxon>
        <taxon>Entelegynae</taxon>
        <taxon>Araneoidea</taxon>
        <taxon>Araneidae</taxon>
        <taxon>Araneus</taxon>
    </lineage>
</organism>
<name>A0A4Y2GK14_ARAVE</name>
<evidence type="ECO:0000256" key="1">
    <source>
        <dbReference type="SAM" id="MobiDB-lite"/>
    </source>
</evidence>
<evidence type="ECO:0000313" key="2">
    <source>
        <dbReference type="EMBL" id="GBM53136.1"/>
    </source>
</evidence>
<keyword evidence="3" id="KW-1185">Reference proteome</keyword>
<proteinExistence type="predicted"/>
<reference evidence="2 3" key="1">
    <citation type="journal article" date="2019" name="Sci. Rep.">
        <title>Orb-weaving spider Araneus ventricosus genome elucidates the spidroin gene catalogue.</title>
        <authorList>
            <person name="Kono N."/>
            <person name="Nakamura H."/>
            <person name="Ohtoshi R."/>
            <person name="Moran D.A.P."/>
            <person name="Shinohara A."/>
            <person name="Yoshida Y."/>
            <person name="Fujiwara M."/>
            <person name="Mori M."/>
            <person name="Tomita M."/>
            <person name="Arakawa K."/>
        </authorList>
    </citation>
    <scope>NUCLEOTIDE SEQUENCE [LARGE SCALE GENOMIC DNA]</scope>
</reference>
<sequence>MTIQKQLVFLAKQTFGRPKDQDDPLPSIQQWHCRAFSSIFKAKPRMSRIHKMDQINSSGFAQTRNGIKGGSKTKSVHASTLRDLRTCVFDAVKKPLQALYDNPYWVLGRTDKTFTIEKNGKVSTINIDYVKPEFFKNSLPVAVPSSMQSVPEPSPSSPVSPPNSFSTTLCDKIWPSGTL</sequence>
<evidence type="ECO:0000313" key="3">
    <source>
        <dbReference type="Proteomes" id="UP000499080"/>
    </source>
</evidence>
<accession>A0A4Y2GK14</accession>
<dbReference type="Proteomes" id="UP000499080">
    <property type="component" value="Unassembled WGS sequence"/>
</dbReference>
<feature type="compositionally biased region" description="Pro residues" evidence="1">
    <location>
        <begin position="152"/>
        <end position="161"/>
    </location>
</feature>
<dbReference type="AlphaFoldDB" id="A0A4Y2GK14"/>